<organism evidence="3">
    <name type="scientific">Sipha flava</name>
    <name type="common">yellow sugarcane aphid</name>
    <dbReference type="NCBI Taxonomy" id="143950"/>
    <lineage>
        <taxon>Eukaryota</taxon>
        <taxon>Metazoa</taxon>
        <taxon>Ecdysozoa</taxon>
        <taxon>Arthropoda</taxon>
        <taxon>Hexapoda</taxon>
        <taxon>Insecta</taxon>
        <taxon>Pterygota</taxon>
        <taxon>Neoptera</taxon>
        <taxon>Paraneoptera</taxon>
        <taxon>Hemiptera</taxon>
        <taxon>Sternorrhyncha</taxon>
        <taxon>Aphidomorpha</taxon>
        <taxon>Aphidoidea</taxon>
        <taxon>Aphididae</taxon>
        <taxon>Sipha</taxon>
    </lineage>
</organism>
<dbReference type="InterPro" id="IPR006579">
    <property type="entry name" value="Pre_C2HC_dom"/>
</dbReference>
<feature type="region of interest" description="Disordered" evidence="1">
    <location>
        <begin position="20"/>
        <end position="41"/>
    </location>
</feature>
<feature type="region of interest" description="Disordered" evidence="1">
    <location>
        <begin position="54"/>
        <end position="85"/>
    </location>
</feature>
<feature type="domain" description="Pre-C2HC" evidence="2">
    <location>
        <begin position="173"/>
        <end position="239"/>
    </location>
</feature>
<accession>A0A2S2QQT0</accession>
<name>A0A2S2QQT0_9HEMI</name>
<dbReference type="AlphaFoldDB" id="A0A2S2QQT0"/>
<reference evidence="3" key="1">
    <citation type="submission" date="2018-04" db="EMBL/GenBank/DDBJ databases">
        <title>Transcriptome assembly of Sipha flava.</title>
        <authorList>
            <person name="Scully E.D."/>
            <person name="Geib S.M."/>
            <person name="Palmer N.A."/>
            <person name="Koch K."/>
            <person name="Bradshaw J."/>
            <person name="Heng-Moss T."/>
            <person name="Sarath G."/>
        </authorList>
    </citation>
    <scope>NUCLEOTIDE SEQUENCE</scope>
</reference>
<feature type="compositionally biased region" description="Low complexity" evidence="1">
    <location>
        <begin position="76"/>
        <end position="85"/>
    </location>
</feature>
<evidence type="ECO:0000313" key="3">
    <source>
        <dbReference type="EMBL" id="MBY80126.1"/>
    </source>
</evidence>
<protein>
    <submittedName>
        <fullName evidence="3">Nucleic-acid-binding protein</fullName>
    </submittedName>
</protein>
<feature type="compositionally biased region" description="Polar residues" evidence="1">
    <location>
        <begin position="61"/>
        <end position="70"/>
    </location>
</feature>
<dbReference type="OrthoDB" id="6628654at2759"/>
<evidence type="ECO:0000256" key="1">
    <source>
        <dbReference type="SAM" id="MobiDB-lite"/>
    </source>
</evidence>
<dbReference type="PANTHER" id="PTHR33273">
    <property type="entry name" value="DOMAIN-CONTAINING PROTEIN, PUTATIVE-RELATED"/>
    <property type="match status" value="1"/>
</dbReference>
<gene>
    <name evidence="3" type="ORF">g.106241</name>
</gene>
<dbReference type="Pfam" id="PF07530">
    <property type="entry name" value="PRE_C2HC"/>
    <property type="match status" value="1"/>
</dbReference>
<feature type="compositionally biased region" description="Low complexity" evidence="1">
    <location>
        <begin position="26"/>
        <end position="36"/>
    </location>
</feature>
<proteinExistence type="predicted"/>
<dbReference type="SMART" id="SM00596">
    <property type="entry name" value="PRE_C2HC"/>
    <property type="match status" value="1"/>
</dbReference>
<evidence type="ECO:0000259" key="2">
    <source>
        <dbReference type="SMART" id="SM00596"/>
    </source>
</evidence>
<dbReference type="PANTHER" id="PTHR33273:SF2">
    <property type="entry name" value="ENDONUCLEASE_EXONUCLEASE_PHOSPHATASE DOMAIN-CONTAINING PROTEIN"/>
    <property type="match status" value="1"/>
</dbReference>
<dbReference type="EMBL" id="GGMS01010923">
    <property type="protein sequence ID" value="MBY80126.1"/>
    <property type="molecule type" value="Transcribed_RNA"/>
</dbReference>
<sequence length="370" mass="41681">MSYNRFGTWVSKGKIEFDYGPPGKRNLSSPSTSPSLNDKKPKIFVSPNRFEMLQDDDDSNENVILSPNNHTKARESQSQSSQIKIQPRSQPIYIKNITNFSIFKNKLIQLTGINRFTYKASPSYLIVRPHGPDNSTIILKHLKSSATDFHTFHLHNSRSFRVVISNLHHSTLTSDISNALTELGYSVKHIVNTKKNKLSLPLLSVELNTKNNNSDIFTMTMLLHTSVVVEKPYKSFTGPPQCHKYQAYGHMKIYCWYKTRYVKCGEEHLTEICPKDSSHPAKCTLCAGAHTSSYKGCPIYKKHAASLKKYIKEKSLPPAPTPVKTAQSVNQDNSKNKCSYADIATNQPPPISIDNTIKHISEISVITLIL</sequence>